<dbReference type="EMBL" id="CP062229">
    <property type="protein sequence ID" value="UVC15094.1"/>
    <property type="molecule type" value="Genomic_DNA"/>
</dbReference>
<protein>
    <submittedName>
        <fullName evidence="1">Uncharacterized protein</fullName>
    </submittedName>
</protein>
<accession>A0ABY5QVZ8</accession>
<keyword evidence="2" id="KW-1185">Reference proteome</keyword>
<evidence type="ECO:0000313" key="1">
    <source>
        <dbReference type="EMBL" id="UVC15094.1"/>
    </source>
</evidence>
<proteinExistence type="predicted"/>
<dbReference type="Proteomes" id="UP001058098">
    <property type="component" value="Chromosome"/>
</dbReference>
<evidence type="ECO:0000313" key="2">
    <source>
        <dbReference type="Proteomes" id="UP001058098"/>
    </source>
</evidence>
<dbReference type="RefSeq" id="WP_258119698.1">
    <property type="nucleotide sequence ID" value="NZ_CP062229.1"/>
</dbReference>
<sequence>MSLALLHLFKRLLQGLALETEEYAGRHHSVGRETFVVNIRVDRVDGGITMAGVTVTRRSGSSLIMCGR</sequence>
<reference evidence="1" key="1">
    <citation type="submission" date="2020-09" db="EMBL/GenBank/DDBJ databases">
        <title>Rhizobia associated with sainfoin plants.</title>
        <authorList>
            <person name="Asharfi S."/>
            <person name="Kuzmanovic N."/>
            <person name="Bunk B."/>
            <person name="Sproeer C."/>
            <person name="Becker M."/>
            <person name="Thuenen T."/>
        </authorList>
    </citation>
    <scope>NUCLEOTIDE SEQUENCE</scope>
    <source>
        <strain evidence="1">OM4</strain>
    </source>
</reference>
<name>A0ABY5QVZ8_9HYPH</name>
<organism evidence="1 2">
    <name type="scientific">Mesorhizobium onobrychidis</name>
    <dbReference type="NCBI Taxonomy" id="2775404"/>
    <lineage>
        <taxon>Bacteria</taxon>
        <taxon>Pseudomonadati</taxon>
        <taxon>Pseudomonadota</taxon>
        <taxon>Alphaproteobacteria</taxon>
        <taxon>Hyphomicrobiales</taxon>
        <taxon>Phyllobacteriaceae</taxon>
        <taxon>Mesorhizobium</taxon>
    </lineage>
</organism>
<gene>
    <name evidence="1" type="ORF">IHQ72_31660</name>
</gene>